<dbReference type="RefSeq" id="WP_013329347.1">
    <property type="nucleotide sequence ID" value="NC_014507.1"/>
</dbReference>
<evidence type="ECO:0000313" key="1">
    <source>
        <dbReference type="EMBL" id="ADN36170.1"/>
    </source>
</evidence>
<dbReference type="HOGENOM" id="CLU_194238_0_0_2"/>
<name>E1RFE0_METP4</name>
<accession>E1RFE0</accession>
<keyword evidence="2" id="KW-1185">Reference proteome</keyword>
<evidence type="ECO:0000313" key="2">
    <source>
        <dbReference type="Proteomes" id="UP000006565"/>
    </source>
</evidence>
<dbReference type="GeneID" id="9743879"/>
<dbReference type="eggNOG" id="arCOG03941">
    <property type="taxonomic scope" value="Archaea"/>
</dbReference>
<reference evidence="1 2" key="1">
    <citation type="journal article" date="2010" name="Stand. Genomic Sci.">
        <title>Complete genome sequence of Methanoplanus petrolearius type strain (SEBR 4847).</title>
        <authorList>
            <person name="Brambilla E."/>
            <person name="Djao O.D."/>
            <person name="Daligault H."/>
            <person name="Lapidus A."/>
            <person name="Lucas S."/>
            <person name="Hammon N."/>
            <person name="Nolan M."/>
            <person name="Tice H."/>
            <person name="Cheng J.F."/>
            <person name="Han C."/>
            <person name="Tapia R."/>
            <person name="Goodwin L."/>
            <person name="Pitluck S."/>
            <person name="Liolios K."/>
            <person name="Ivanova N."/>
            <person name="Mavromatis K."/>
            <person name="Mikhailova N."/>
            <person name="Pati A."/>
            <person name="Chen A."/>
            <person name="Palaniappan K."/>
            <person name="Land M."/>
            <person name="Hauser L."/>
            <person name="Chang Y.J."/>
            <person name="Jeffries C.D."/>
            <person name="Rohde M."/>
            <person name="Spring S."/>
            <person name="Sikorski J."/>
            <person name="Goker M."/>
            <person name="Woyke T."/>
            <person name="Bristow J."/>
            <person name="Eisen J.A."/>
            <person name="Markowitz V."/>
            <person name="Hugenholtz P."/>
            <person name="Kyrpides N.C."/>
            <person name="Klenk H.P."/>
        </authorList>
    </citation>
    <scope>NUCLEOTIDE SEQUENCE [LARGE SCALE GENOMIC DNA]</scope>
    <source>
        <strain evidence="2">DSM 11571 / OCM 486 / SEBR 4847</strain>
    </source>
</reference>
<sequence length="76" mass="8898">MLSGTKENSTSQIKRIPIKEPTWRELHDLKKAGQSYDDLISEMIEREQDYREWKMIAGIEKEGDFVPFDPEDILGN</sequence>
<protein>
    <submittedName>
        <fullName evidence="1">Uncharacterized protein</fullName>
    </submittedName>
</protein>
<dbReference type="STRING" id="679926.Mpet_1410"/>
<dbReference type="OrthoDB" id="105426at2157"/>
<proteinExistence type="predicted"/>
<gene>
    <name evidence="1" type="ordered locus">Mpet_1410</name>
</gene>
<dbReference type="Proteomes" id="UP000006565">
    <property type="component" value="Chromosome"/>
</dbReference>
<dbReference type="EMBL" id="CP002117">
    <property type="protein sequence ID" value="ADN36170.1"/>
    <property type="molecule type" value="Genomic_DNA"/>
</dbReference>
<dbReference type="AlphaFoldDB" id="E1RFE0"/>
<dbReference type="KEGG" id="mpi:Mpet_1410"/>
<organism evidence="1 2">
    <name type="scientific">Methanolacinia petrolearia (strain DSM 11571 / OCM 486 / SEBR 4847)</name>
    <name type="common">Methanoplanus petrolearius</name>
    <dbReference type="NCBI Taxonomy" id="679926"/>
    <lineage>
        <taxon>Archaea</taxon>
        <taxon>Methanobacteriati</taxon>
        <taxon>Methanobacteriota</taxon>
        <taxon>Stenosarchaea group</taxon>
        <taxon>Methanomicrobia</taxon>
        <taxon>Methanomicrobiales</taxon>
        <taxon>Methanomicrobiaceae</taxon>
        <taxon>Methanolacinia</taxon>
    </lineage>
</organism>